<protein>
    <submittedName>
        <fullName evidence="1">Uncharacterized protein</fullName>
    </submittedName>
</protein>
<dbReference type="Proteomes" id="UP000238762">
    <property type="component" value="Unassembled WGS sequence"/>
</dbReference>
<comment type="caution">
    <text evidence="1">The sequence shown here is derived from an EMBL/GenBank/DDBJ whole genome shotgun (WGS) entry which is preliminary data.</text>
</comment>
<sequence>MRPYPRYFGSSFDYCAAIWHDPEYKESDIDGETVVAIAHLIPETEQIKVYDLPGYDAIACIIHKGSYQTLSESYKHLLTWIEANIAFLLVPMFPCLRFPLNSPIST</sequence>
<reference evidence="1 2" key="2">
    <citation type="submission" date="2018-03" db="EMBL/GenBank/DDBJ databases">
        <title>The ancient ancestry and fast evolution of plastids.</title>
        <authorList>
            <person name="Moore K.R."/>
            <person name="Magnabosco C."/>
            <person name="Momper L."/>
            <person name="Gold D.A."/>
            <person name="Bosak T."/>
            <person name="Fournier G.P."/>
        </authorList>
    </citation>
    <scope>NUCLEOTIDE SEQUENCE [LARGE SCALE GENOMIC DNA]</scope>
    <source>
        <strain evidence="1 2">CCAP 1448/3</strain>
    </source>
</reference>
<dbReference type="OrthoDB" id="9773308at2"/>
<accession>A0A2T1CA99</accession>
<proteinExistence type="predicted"/>
<dbReference type="AlphaFoldDB" id="A0A2T1CA99"/>
<organism evidence="1 2">
    <name type="scientific">Merismopedia glauca CCAP 1448/3</name>
    <dbReference type="NCBI Taxonomy" id="1296344"/>
    <lineage>
        <taxon>Bacteria</taxon>
        <taxon>Bacillati</taxon>
        <taxon>Cyanobacteriota</taxon>
        <taxon>Cyanophyceae</taxon>
        <taxon>Synechococcales</taxon>
        <taxon>Merismopediaceae</taxon>
        <taxon>Merismopedia</taxon>
    </lineage>
</organism>
<dbReference type="RefSeq" id="WP_106286775.1">
    <property type="nucleotide sequence ID" value="NZ_CAWNTC010000123.1"/>
</dbReference>
<dbReference type="InterPro" id="IPR011256">
    <property type="entry name" value="Reg_factor_effector_dom_sf"/>
</dbReference>
<name>A0A2T1CA99_9CYAN</name>
<evidence type="ECO:0000313" key="2">
    <source>
        <dbReference type="Proteomes" id="UP000238762"/>
    </source>
</evidence>
<dbReference type="Gene3D" id="3.20.80.10">
    <property type="entry name" value="Regulatory factor, effector binding domain"/>
    <property type="match status" value="1"/>
</dbReference>
<dbReference type="EMBL" id="PVWJ01000003">
    <property type="protein sequence ID" value="PSB05088.1"/>
    <property type="molecule type" value="Genomic_DNA"/>
</dbReference>
<evidence type="ECO:0000313" key="1">
    <source>
        <dbReference type="EMBL" id="PSB05088.1"/>
    </source>
</evidence>
<gene>
    <name evidence="1" type="ORF">C7B64_00855</name>
</gene>
<reference evidence="1 2" key="1">
    <citation type="submission" date="2018-02" db="EMBL/GenBank/DDBJ databases">
        <authorList>
            <person name="Cohen D.B."/>
            <person name="Kent A.D."/>
        </authorList>
    </citation>
    <scope>NUCLEOTIDE SEQUENCE [LARGE SCALE GENOMIC DNA]</scope>
    <source>
        <strain evidence="1 2">CCAP 1448/3</strain>
    </source>
</reference>
<dbReference type="SUPFAM" id="SSF55136">
    <property type="entry name" value="Probable bacterial effector-binding domain"/>
    <property type="match status" value="1"/>
</dbReference>
<keyword evidence="2" id="KW-1185">Reference proteome</keyword>